<dbReference type="InterPro" id="IPR006035">
    <property type="entry name" value="Ureohydrolase"/>
</dbReference>
<evidence type="ECO:0000256" key="2">
    <source>
        <dbReference type="ARBA" id="ARBA00022801"/>
    </source>
</evidence>
<dbReference type="PRINTS" id="PR00116">
    <property type="entry name" value="ARGINASE"/>
</dbReference>
<proteinExistence type="predicted"/>
<dbReference type="GO" id="GO:0005634">
    <property type="term" value="C:nucleus"/>
    <property type="evidence" value="ECO:0007669"/>
    <property type="project" value="TreeGrafter"/>
</dbReference>
<dbReference type="GO" id="GO:0004053">
    <property type="term" value="F:arginase activity"/>
    <property type="evidence" value="ECO:0007669"/>
    <property type="project" value="UniProtKB-EC"/>
</dbReference>
<accession>A0A3B0T2P2</accession>
<dbReference type="PANTHER" id="PTHR43782">
    <property type="entry name" value="ARGINASE"/>
    <property type="match status" value="1"/>
</dbReference>
<dbReference type="Gene3D" id="3.40.800.10">
    <property type="entry name" value="Ureohydrolase domain"/>
    <property type="match status" value="1"/>
</dbReference>
<dbReference type="Pfam" id="PF00491">
    <property type="entry name" value="Arginase"/>
    <property type="match status" value="1"/>
</dbReference>
<dbReference type="EC" id="3.5.3.1" evidence="4"/>
<dbReference type="GO" id="GO:0005829">
    <property type="term" value="C:cytosol"/>
    <property type="evidence" value="ECO:0007669"/>
    <property type="project" value="TreeGrafter"/>
</dbReference>
<protein>
    <submittedName>
        <fullName evidence="4">Arginase</fullName>
        <ecNumber evidence="4">3.5.3.1</ecNumber>
    </submittedName>
</protein>
<organism evidence="4">
    <name type="scientific">hydrothermal vent metagenome</name>
    <dbReference type="NCBI Taxonomy" id="652676"/>
    <lineage>
        <taxon>unclassified sequences</taxon>
        <taxon>metagenomes</taxon>
        <taxon>ecological metagenomes</taxon>
    </lineage>
</organism>
<dbReference type="InterPro" id="IPR023696">
    <property type="entry name" value="Ureohydrolase_dom_sf"/>
</dbReference>
<dbReference type="GO" id="GO:0030145">
    <property type="term" value="F:manganese ion binding"/>
    <property type="evidence" value="ECO:0007669"/>
    <property type="project" value="TreeGrafter"/>
</dbReference>
<dbReference type="SUPFAM" id="SSF52768">
    <property type="entry name" value="Arginase/deacetylase"/>
    <property type="match status" value="1"/>
</dbReference>
<gene>
    <name evidence="4" type="ORF">MNBD_ACTINO01-2310</name>
</gene>
<dbReference type="EMBL" id="UOEI01000481">
    <property type="protein sequence ID" value="VAW06609.1"/>
    <property type="molecule type" value="Genomic_DNA"/>
</dbReference>
<reference evidence="4" key="1">
    <citation type="submission" date="2018-06" db="EMBL/GenBank/DDBJ databases">
        <authorList>
            <person name="Zhirakovskaya E."/>
        </authorList>
    </citation>
    <scope>NUCLEOTIDE SEQUENCE</scope>
</reference>
<evidence type="ECO:0000313" key="4">
    <source>
        <dbReference type="EMBL" id="VAW06609.1"/>
    </source>
</evidence>
<keyword evidence="3" id="KW-0464">Manganese</keyword>
<evidence type="ECO:0000256" key="3">
    <source>
        <dbReference type="ARBA" id="ARBA00023211"/>
    </source>
</evidence>
<sequence length="259" mass="27090">MQVVAVPYFVGRYMDGFAVPEPAITLTPDLPVDSIEYDTSHASGPNGVGQRRMAVLYDELAGVVADNDPVLVYAGDCLSVIGVLAGLQRKGIDPTLYWFDAHGDFHTWETTGSDFLGGMPLAMLSGRGEQSIVEATGLRPLTDDHIVLVDARDLDRGEVAAVAASGISIKSVDEVVSSPPPPGPIYVHVDVDVVDPSDLPAINYPAPGGPSADAVRRAVANLAATGRVVAASVSSWNPDLPGADRAAAVTRSIMGVFEE</sequence>
<keyword evidence="1" id="KW-0479">Metal-binding</keyword>
<name>A0A3B0T2P2_9ZZZZ</name>
<keyword evidence="2 4" id="KW-0378">Hydrolase</keyword>
<dbReference type="PROSITE" id="PS51409">
    <property type="entry name" value="ARGINASE_2"/>
    <property type="match status" value="1"/>
</dbReference>
<dbReference type="PANTHER" id="PTHR43782:SF3">
    <property type="entry name" value="ARGINASE"/>
    <property type="match status" value="1"/>
</dbReference>
<dbReference type="AlphaFoldDB" id="A0A3B0T2P2"/>
<evidence type="ECO:0000256" key="1">
    <source>
        <dbReference type="ARBA" id="ARBA00022723"/>
    </source>
</evidence>